<gene>
    <name evidence="2" type="ORF">VM1G_05422</name>
</gene>
<dbReference type="AlphaFoldDB" id="A0A194W018"/>
<accession>A0A194W018</accession>
<protein>
    <submittedName>
        <fullName evidence="2">Guanine deaminase</fullName>
    </submittedName>
</protein>
<evidence type="ECO:0000313" key="2">
    <source>
        <dbReference type="EMBL" id="KUI69851.1"/>
    </source>
</evidence>
<reference evidence="2" key="1">
    <citation type="submission" date="2014-12" db="EMBL/GenBank/DDBJ databases">
        <title>Genome Sequence of Valsa Canker Pathogens Uncovers a Specific Adaption of Colonization on Woody Bark.</title>
        <authorList>
            <person name="Yin Z."/>
            <person name="Liu H."/>
            <person name="Gao X."/>
            <person name="Li Z."/>
            <person name="Song N."/>
            <person name="Ke X."/>
            <person name="Dai Q."/>
            <person name="Wu Y."/>
            <person name="Sun Y."/>
            <person name="Xu J.-R."/>
            <person name="Kang Z.K."/>
            <person name="Wang L."/>
            <person name="Huang L."/>
        </authorList>
    </citation>
    <scope>NUCLEOTIDE SEQUENCE [LARGE SCALE GENOMIC DNA]</scope>
    <source>
        <strain evidence="2">03-8</strain>
    </source>
</reference>
<dbReference type="Gene3D" id="3.40.140.10">
    <property type="entry name" value="Cytidine Deaminase, domain 2"/>
    <property type="match status" value="1"/>
</dbReference>
<dbReference type="EMBL" id="CM003102">
    <property type="protein sequence ID" value="KUI69851.1"/>
    <property type="molecule type" value="Genomic_DNA"/>
</dbReference>
<evidence type="ECO:0000313" key="3">
    <source>
        <dbReference type="Proteomes" id="UP000078559"/>
    </source>
</evidence>
<dbReference type="Pfam" id="PF00383">
    <property type="entry name" value="dCMP_cyt_deam_1"/>
    <property type="match status" value="1"/>
</dbReference>
<dbReference type="GO" id="GO:0006139">
    <property type="term" value="P:nucleobase-containing compound metabolic process"/>
    <property type="evidence" value="ECO:0007669"/>
    <property type="project" value="UniProtKB-ARBA"/>
</dbReference>
<dbReference type="InterPro" id="IPR016193">
    <property type="entry name" value="Cytidine_deaminase-like"/>
</dbReference>
<feature type="domain" description="CMP/dCMP-type deaminase" evidence="1">
    <location>
        <begin position="87"/>
        <end position="167"/>
    </location>
</feature>
<dbReference type="OrthoDB" id="9980836at2759"/>
<keyword evidence="3" id="KW-1185">Reference proteome</keyword>
<evidence type="ECO:0000259" key="1">
    <source>
        <dbReference type="Pfam" id="PF00383"/>
    </source>
</evidence>
<sequence length="269" mass="30689">MKTFMLSTLSSCQLQIITRFTHSPASSTSDYETPFSSRAFCKHQHQHSTMTTPKQSPTELLSAILTNTEQNIIPLTTQGVSSGSKLFGASIIQRSDLEPHTIATNNERVSPLLHGEINCIQEFFKSPDTPESPRPSPKDCIFFATHEPCSLCLSGITWAGFNEFYYLFTYEDSRDLFGIPYDIDILEEVFRVRSLGETDEALRERPLYNRKNKFFTARSLAELVDEVESEEERKKWLLEIERVRKMYNGLSETYQAGKKAGVETSSVWQ</sequence>
<organism evidence="2 3">
    <name type="scientific">Cytospora mali</name>
    <name type="common">Apple Valsa canker fungus</name>
    <name type="synonym">Valsa mali</name>
    <dbReference type="NCBI Taxonomy" id="578113"/>
    <lineage>
        <taxon>Eukaryota</taxon>
        <taxon>Fungi</taxon>
        <taxon>Dikarya</taxon>
        <taxon>Ascomycota</taxon>
        <taxon>Pezizomycotina</taxon>
        <taxon>Sordariomycetes</taxon>
        <taxon>Sordariomycetidae</taxon>
        <taxon>Diaporthales</taxon>
        <taxon>Cytosporaceae</taxon>
        <taxon>Cytospora</taxon>
    </lineage>
</organism>
<name>A0A194W018_CYTMA</name>
<dbReference type="SMR" id="A0A194W018"/>
<proteinExistence type="predicted"/>
<dbReference type="SUPFAM" id="SSF53927">
    <property type="entry name" value="Cytidine deaminase-like"/>
    <property type="match status" value="1"/>
</dbReference>
<dbReference type="InterPro" id="IPR002125">
    <property type="entry name" value="CMP_dCMP_dom"/>
</dbReference>
<dbReference type="GO" id="GO:0003824">
    <property type="term" value="F:catalytic activity"/>
    <property type="evidence" value="ECO:0007669"/>
    <property type="project" value="InterPro"/>
</dbReference>
<dbReference type="Proteomes" id="UP000078559">
    <property type="component" value="Chromosome 5"/>
</dbReference>